<evidence type="ECO:0000313" key="2">
    <source>
        <dbReference type="EMBL" id="GFR10310.1"/>
    </source>
</evidence>
<dbReference type="AlphaFoldDB" id="A0A8X6GW98"/>
<keyword evidence="1" id="KW-1133">Transmembrane helix</keyword>
<reference evidence="2" key="1">
    <citation type="submission" date="2020-07" db="EMBL/GenBank/DDBJ databases">
        <title>Multicomponent nature underlies the extraordinary mechanical properties of spider dragline silk.</title>
        <authorList>
            <person name="Kono N."/>
            <person name="Nakamura H."/>
            <person name="Mori M."/>
            <person name="Yoshida Y."/>
            <person name="Ohtoshi R."/>
            <person name="Malay A.D."/>
            <person name="Moran D.A.P."/>
            <person name="Tomita M."/>
            <person name="Numata K."/>
            <person name="Arakawa K."/>
        </authorList>
    </citation>
    <scope>NUCLEOTIDE SEQUENCE</scope>
</reference>
<evidence type="ECO:0000256" key="1">
    <source>
        <dbReference type="SAM" id="Phobius"/>
    </source>
</evidence>
<dbReference type="EMBL" id="BMAO01026516">
    <property type="protein sequence ID" value="GFR10310.1"/>
    <property type="molecule type" value="Genomic_DNA"/>
</dbReference>
<feature type="transmembrane region" description="Helical" evidence="1">
    <location>
        <begin position="87"/>
        <end position="108"/>
    </location>
</feature>
<accession>A0A8X6GW98</accession>
<keyword evidence="3" id="KW-1185">Reference proteome</keyword>
<evidence type="ECO:0000313" key="3">
    <source>
        <dbReference type="Proteomes" id="UP000887116"/>
    </source>
</evidence>
<name>A0A8X6GW98_TRICU</name>
<dbReference type="OrthoDB" id="8377339at2759"/>
<keyword evidence="1" id="KW-0472">Membrane</keyword>
<organism evidence="2 3">
    <name type="scientific">Trichonephila clavata</name>
    <name type="common">Joro spider</name>
    <name type="synonym">Nephila clavata</name>
    <dbReference type="NCBI Taxonomy" id="2740835"/>
    <lineage>
        <taxon>Eukaryota</taxon>
        <taxon>Metazoa</taxon>
        <taxon>Ecdysozoa</taxon>
        <taxon>Arthropoda</taxon>
        <taxon>Chelicerata</taxon>
        <taxon>Arachnida</taxon>
        <taxon>Araneae</taxon>
        <taxon>Araneomorphae</taxon>
        <taxon>Entelegynae</taxon>
        <taxon>Araneoidea</taxon>
        <taxon>Nephilidae</taxon>
        <taxon>Trichonephila</taxon>
    </lineage>
</organism>
<proteinExistence type="predicted"/>
<comment type="caution">
    <text evidence="2">The sequence shown here is derived from an EMBL/GenBank/DDBJ whole genome shotgun (WGS) entry which is preliminary data.</text>
</comment>
<dbReference type="Proteomes" id="UP000887116">
    <property type="component" value="Unassembled WGS sequence"/>
</dbReference>
<keyword evidence="1" id="KW-0812">Transmembrane</keyword>
<gene>
    <name evidence="2" type="primary">AVEN_227391_1</name>
    <name evidence="2" type="ORF">TNCT_138061</name>
</gene>
<sequence>MKKSIKRSLDFLLLLSKSTPKQRHMLLQNADKSQIVTLSEICLNVLAGNVPVNVKKLRRYKNCIRKVACRKVSLKAKKKLLVQQSGGFLPLLIPAVVSALAGMAGRAIGNRI</sequence>
<protein>
    <submittedName>
        <fullName evidence="2">Uncharacterized protein</fullName>
    </submittedName>
</protein>